<feature type="transmembrane region" description="Helical" evidence="1">
    <location>
        <begin position="34"/>
        <end position="55"/>
    </location>
</feature>
<comment type="caution">
    <text evidence="2">The sequence shown here is derived from an EMBL/GenBank/DDBJ whole genome shotgun (WGS) entry which is preliminary data.</text>
</comment>
<keyword evidence="1" id="KW-1133">Transmembrane helix</keyword>
<sequence>MQPDVMQLRGNMTYIGNINVMFVPNDVETYDNIFVVYICIHHIILAGTMLCYAIIFRAVRQSAANSGGQKLDNFPHSLRFSCYVSRFDRTIQV</sequence>
<evidence type="ECO:0000313" key="3">
    <source>
        <dbReference type="Proteomes" id="UP001432027"/>
    </source>
</evidence>
<keyword evidence="1" id="KW-0472">Membrane</keyword>
<dbReference type="EMBL" id="BTSX01000002">
    <property type="protein sequence ID" value="GMS86699.1"/>
    <property type="molecule type" value="Genomic_DNA"/>
</dbReference>
<organism evidence="2 3">
    <name type="scientific">Pristionchus entomophagus</name>
    <dbReference type="NCBI Taxonomy" id="358040"/>
    <lineage>
        <taxon>Eukaryota</taxon>
        <taxon>Metazoa</taxon>
        <taxon>Ecdysozoa</taxon>
        <taxon>Nematoda</taxon>
        <taxon>Chromadorea</taxon>
        <taxon>Rhabditida</taxon>
        <taxon>Rhabditina</taxon>
        <taxon>Diplogasteromorpha</taxon>
        <taxon>Diplogasteroidea</taxon>
        <taxon>Neodiplogasteridae</taxon>
        <taxon>Pristionchus</taxon>
    </lineage>
</organism>
<keyword evidence="1" id="KW-0812">Transmembrane</keyword>
<accession>A0AAV5SZF3</accession>
<proteinExistence type="predicted"/>
<dbReference type="AlphaFoldDB" id="A0AAV5SZF3"/>
<dbReference type="Proteomes" id="UP001432027">
    <property type="component" value="Unassembled WGS sequence"/>
</dbReference>
<reference evidence="2" key="1">
    <citation type="submission" date="2023-10" db="EMBL/GenBank/DDBJ databases">
        <title>Genome assembly of Pristionchus species.</title>
        <authorList>
            <person name="Yoshida K."/>
            <person name="Sommer R.J."/>
        </authorList>
    </citation>
    <scope>NUCLEOTIDE SEQUENCE</scope>
    <source>
        <strain evidence="2">RS0144</strain>
    </source>
</reference>
<evidence type="ECO:0000313" key="2">
    <source>
        <dbReference type="EMBL" id="GMS86699.1"/>
    </source>
</evidence>
<keyword evidence="3" id="KW-1185">Reference proteome</keyword>
<protein>
    <recommendedName>
        <fullName evidence="4">G protein-coupled receptor</fullName>
    </recommendedName>
</protein>
<name>A0AAV5SZF3_9BILA</name>
<evidence type="ECO:0008006" key="4">
    <source>
        <dbReference type="Google" id="ProtNLM"/>
    </source>
</evidence>
<evidence type="ECO:0000256" key="1">
    <source>
        <dbReference type="SAM" id="Phobius"/>
    </source>
</evidence>
<gene>
    <name evidence="2" type="ORF">PENTCL1PPCAC_8874</name>
</gene>